<keyword evidence="2" id="KW-0813">Transport</keyword>
<comment type="similarity">
    <text evidence="8">Belongs to the TsuA/YedE (TC 9.B.102) family.</text>
</comment>
<evidence type="ECO:0000256" key="4">
    <source>
        <dbReference type="ARBA" id="ARBA00022519"/>
    </source>
</evidence>
<evidence type="ECO:0000256" key="6">
    <source>
        <dbReference type="ARBA" id="ARBA00022989"/>
    </source>
</evidence>
<evidence type="ECO:0000256" key="8">
    <source>
        <dbReference type="ARBA" id="ARBA00035655"/>
    </source>
</evidence>
<evidence type="ECO:0000256" key="9">
    <source>
        <dbReference type="SAM" id="Phobius"/>
    </source>
</evidence>
<keyword evidence="4" id="KW-0997">Cell inner membrane</keyword>
<dbReference type="KEGG" id="fes:HER31_14275"/>
<feature type="transmembrane region" description="Helical" evidence="9">
    <location>
        <begin position="12"/>
        <end position="39"/>
    </location>
</feature>
<dbReference type="InterPro" id="IPR007272">
    <property type="entry name" value="Sulf_transp_TsuA/YedE"/>
</dbReference>
<name>A0A6H1UM96_9GAMM</name>
<keyword evidence="6 9" id="KW-1133">Transmembrane helix</keyword>
<evidence type="ECO:0000313" key="11">
    <source>
        <dbReference type="Proteomes" id="UP000501602"/>
    </source>
</evidence>
<keyword evidence="7 9" id="KW-0472">Membrane</keyword>
<evidence type="ECO:0000256" key="3">
    <source>
        <dbReference type="ARBA" id="ARBA00022475"/>
    </source>
</evidence>
<dbReference type="GO" id="GO:0005886">
    <property type="term" value="C:plasma membrane"/>
    <property type="evidence" value="ECO:0007669"/>
    <property type="project" value="UniProtKB-SubCell"/>
</dbReference>
<accession>A0A6H1UM96</accession>
<proteinExistence type="inferred from homology"/>
<sequence length="139" mass="14194">MVVSINAVTGGLLLGISAVLLLLFTGKIAGVSGIVGGLFNKPTVDVIWRILFLCGLIFGGWLGASYFGGSIATEYANSPWQLGLAGLFVGIGSTIGNGCTSGHGICGIGRFSGRSIMATLTFMSVAIVTVFVLRHVVGV</sequence>
<dbReference type="EMBL" id="CP051180">
    <property type="protein sequence ID" value="QIZ78922.1"/>
    <property type="molecule type" value="Genomic_DNA"/>
</dbReference>
<evidence type="ECO:0000313" key="10">
    <source>
        <dbReference type="EMBL" id="QIZ78922.1"/>
    </source>
</evidence>
<feature type="transmembrane region" description="Helical" evidence="9">
    <location>
        <begin position="46"/>
        <end position="68"/>
    </location>
</feature>
<dbReference type="PANTHER" id="PTHR30574">
    <property type="entry name" value="INNER MEMBRANE PROTEIN YEDE"/>
    <property type="match status" value="1"/>
</dbReference>
<reference evidence="10 11" key="1">
    <citation type="submission" date="2020-04" db="EMBL/GenBank/DDBJ databases">
        <title>Ferrimonas sp. S7 isolated from sea water.</title>
        <authorList>
            <person name="Bae S.S."/>
            <person name="Baek K."/>
        </authorList>
    </citation>
    <scope>NUCLEOTIDE SEQUENCE [LARGE SCALE GENOMIC DNA]</scope>
    <source>
        <strain evidence="10 11">S7</strain>
    </source>
</reference>
<comment type="subcellular location">
    <subcellularLocation>
        <location evidence="1">Cell inner membrane</location>
        <topology evidence="1">Multi-pass membrane protein</topology>
    </subcellularLocation>
</comment>
<evidence type="ECO:0000256" key="1">
    <source>
        <dbReference type="ARBA" id="ARBA00004429"/>
    </source>
</evidence>
<feature type="transmembrane region" description="Helical" evidence="9">
    <location>
        <begin position="80"/>
        <end position="99"/>
    </location>
</feature>
<keyword evidence="5 9" id="KW-0812">Transmembrane</keyword>
<dbReference type="AlphaFoldDB" id="A0A6H1UM96"/>
<keyword evidence="3" id="KW-1003">Cell membrane</keyword>
<evidence type="ECO:0000256" key="7">
    <source>
        <dbReference type="ARBA" id="ARBA00023136"/>
    </source>
</evidence>
<organism evidence="10 11">
    <name type="scientific">Ferrimonas lipolytica</name>
    <dbReference type="NCBI Taxonomy" id="2724191"/>
    <lineage>
        <taxon>Bacteria</taxon>
        <taxon>Pseudomonadati</taxon>
        <taxon>Pseudomonadota</taxon>
        <taxon>Gammaproteobacteria</taxon>
        <taxon>Alteromonadales</taxon>
        <taxon>Ferrimonadaceae</taxon>
        <taxon>Ferrimonas</taxon>
    </lineage>
</organism>
<gene>
    <name evidence="10" type="ORF">HER31_14275</name>
</gene>
<dbReference type="Proteomes" id="UP000501602">
    <property type="component" value="Chromosome"/>
</dbReference>
<feature type="transmembrane region" description="Helical" evidence="9">
    <location>
        <begin position="111"/>
        <end position="133"/>
    </location>
</feature>
<protein>
    <submittedName>
        <fullName evidence="10">YeeE/YedE family protein</fullName>
    </submittedName>
</protein>
<evidence type="ECO:0000256" key="5">
    <source>
        <dbReference type="ARBA" id="ARBA00022692"/>
    </source>
</evidence>
<dbReference type="PANTHER" id="PTHR30574:SF1">
    <property type="entry name" value="SULPHUR TRANSPORT DOMAIN-CONTAINING PROTEIN"/>
    <property type="match status" value="1"/>
</dbReference>
<evidence type="ECO:0000256" key="2">
    <source>
        <dbReference type="ARBA" id="ARBA00022448"/>
    </source>
</evidence>
<keyword evidence="11" id="KW-1185">Reference proteome</keyword>